<protein>
    <recommendedName>
        <fullName evidence="4">Expansin-like EG45 domain-containing protein</fullName>
    </recommendedName>
</protein>
<feature type="domain" description="Expansin-like EG45" evidence="4">
    <location>
        <begin position="173"/>
        <end position="265"/>
    </location>
</feature>
<evidence type="ECO:0000256" key="3">
    <source>
        <dbReference type="SAM" id="SignalP"/>
    </source>
</evidence>
<keyword evidence="1 3" id="KW-0732">Signal</keyword>
<name>A0A6A6ZSQ7_9PLEO</name>
<dbReference type="PANTHER" id="PTHR31836">
    <property type="match status" value="1"/>
</dbReference>
<dbReference type="PROSITE" id="PS50842">
    <property type="entry name" value="EXPANSIN_EG45"/>
    <property type="match status" value="1"/>
</dbReference>
<proteinExistence type="predicted"/>
<dbReference type="CDD" id="cd22272">
    <property type="entry name" value="DPBB_EXLX1-like"/>
    <property type="match status" value="1"/>
</dbReference>
<dbReference type="PANTHER" id="PTHR31836:SF21">
    <property type="entry name" value="EXPANSIN-LIKE PROTEIN 7"/>
    <property type="match status" value="1"/>
</dbReference>
<dbReference type="InterPro" id="IPR036908">
    <property type="entry name" value="RlpA-like_sf"/>
</dbReference>
<dbReference type="Gene3D" id="2.40.40.10">
    <property type="entry name" value="RlpA-like domain"/>
    <property type="match status" value="1"/>
</dbReference>
<evidence type="ECO:0000313" key="5">
    <source>
        <dbReference type="EMBL" id="KAF2823649.1"/>
    </source>
</evidence>
<dbReference type="Gene3D" id="2.60.40.760">
    <property type="entry name" value="Expansin, cellulose-binding-like domain"/>
    <property type="match status" value="1"/>
</dbReference>
<reference evidence="5" key="1">
    <citation type="journal article" date="2020" name="Stud. Mycol.">
        <title>101 Dothideomycetes genomes: a test case for predicting lifestyles and emergence of pathogens.</title>
        <authorList>
            <person name="Haridas S."/>
            <person name="Albert R."/>
            <person name="Binder M."/>
            <person name="Bloem J."/>
            <person name="Labutti K."/>
            <person name="Salamov A."/>
            <person name="Andreopoulos B."/>
            <person name="Baker S."/>
            <person name="Barry K."/>
            <person name="Bills G."/>
            <person name="Bluhm B."/>
            <person name="Cannon C."/>
            <person name="Castanera R."/>
            <person name="Culley D."/>
            <person name="Daum C."/>
            <person name="Ezra D."/>
            <person name="Gonzalez J."/>
            <person name="Henrissat B."/>
            <person name="Kuo A."/>
            <person name="Liang C."/>
            <person name="Lipzen A."/>
            <person name="Lutzoni F."/>
            <person name="Magnuson J."/>
            <person name="Mondo S."/>
            <person name="Nolan M."/>
            <person name="Ohm R."/>
            <person name="Pangilinan J."/>
            <person name="Park H.-J."/>
            <person name="Ramirez L."/>
            <person name="Alfaro M."/>
            <person name="Sun H."/>
            <person name="Tritt A."/>
            <person name="Yoshinaga Y."/>
            <person name="Zwiers L.-H."/>
            <person name="Turgeon B."/>
            <person name="Goodwin S."/>
            <person name="Spatafora J."/>
            <person name="Crous P."/>
            <person name="Grigoriev I."/>
        </authorList>
    </citation>
    <scope>NUCLEOTIDE SEQUENCE</scope>
    <source>
        <strain evidence="5">CBS 113818</strain>
    </source>
</reference>
<dbReference type="InterPro" id="IPR051477">
    <property type="entry name" value="Expansin_CellWall"/>
</dbReference>
<evidence type="ECO:0000259" key="4">
    <source>
        <dbReference type="PROSITE" id="PS50842"/>
    </source>
</evidence>
<evidence type="ECO:0000256" key="2">
    <source>
        <dbReference type="SAM" id="MobiDB-lite"/>
    </source>
</evidence>
<feature type="region of interest" description="Disordered" evidence="2">
    <location>
        <begin position="123"/>
        <end position="156"/>
    </location>
</feature>
<evidence type="ECO:0000256" key="1">
    <source>
        <dbReference type="ARBA" id="ARBA00022729"/>
    </source>
</evidence>
<dbReference type="OrthoDB" id="406505at2759"/>
<dbReference type="NCBIfam" id="NF041144">
    <property type="entry name" value="expansin_EXLX1"/>
    <property type="match status" value="1"/>
</dbReference>
<dbReference type="InterPro" id="IPR036749">
    <property type="entry name" value="Expansin_CBD_sf"/>
</dbReference>
<gene>
    <name evidence="5" type="ORF">CC86DRAFT_297793</name>
</gene>
<sequence length="356" mass="36722">MKTTILALLPLASLALAGSSCKRKTATSTKYDYETVTVTPVAVQQQATPKAGTCSRRTVTTTEVERVTVTVGAGGEPIETVDVTSTSTLDITTTITVRPSKTPLAASSSLKWGNYPNATYHSSGAIPSSETPASSTPSYTPEAPSTPKPATEADTAVGSKRGIATFYGGNTAGGECSFKGYTLPSSLFGTAIAKSNYAGASACGQCVSVTGPSGKKITAMVTDSCPSCGANQLDLYADAFKQLSDPSAGEIPVSWDFVPCNIASPLVLKNKEGTSKYWFSVQVMNANVGVSTVEVSVDGGASWKATQRQEYNYFENPAGFGTDSVDIRVTGVNGKVVVVKGVSVVPEALKTAGGNL</sequence>
<accession>A0A6A6ZSQ7</accession>
<evidence type="ECO:0000313" key="6">
    <source>
        <dbReference type="Proteomes" id="UP000799424"/>
    </source>
</evidence>
<feature type="compositionally biased region" description="Low complexity" evidence="2">
    <location>
        <begin position="127"/>
        <end position="145"/>
    </location>
</feature>
<keyword evidence="6" id="KW-1185">Reference proteome</keyword>
<dbReference type="SUPFAM" id="SSF49590">
    <property type="entry name" value="PHL pollen allergen"/>
    <property type="match status" value="1"/>
</dbReference>
<dbReference type="InterPro" id="IPR007112">
    <property type="entry name" value="Expansin/allergen_DPBB_dom"/>
</dbReference>
<dbReference type="SUPFAM" id="SSF50685">
    <property type="entry name" value="Barwin-like endoglucanases"/>
    <property type="match status" value="1"/>
</dbReference>
<organism evidence="5 6">
    <name type="scientific">Ophiobolus disseminans</name>
    <dbReference type="NCBI Taxonomy" id="1469910"/>
    <lineage>
        <taxon>Eukaryota</taxon>
        <taxon>Fungi</taxon>
        <taxon>Dikarya</taxon>
        <taxon>Ascomycota</taxon>
        <taxon>Pezizomycotina</taxon>
        <taxon>Dothideomycetes</taxon>
        <taxon>Pleosporomycetidae</taxon>
        <taxon>Pleosporales</taxon>
        <taxon>Pleosporineae</taxon>
        <taxon>Phaeosphaeriaceae</taxon>
        <taxon>Ophiobolus</taxon>
    </lineage>
</organism>
<feature type="signal peptide" evidence="3">
    <location>
        <begin position="1"/>
        <end position="17"/>
    </location>
</feature>
<feature type="chain" id="PRO_5025590850" description="Expansin-like EG45 domain-containing protein" evidence="3">
    <location>
        <begin position="18"/>
        <end position="356"/>
    </location>
</feature>
<dbReference type="AlphaFoldDB" id="A0A6A6ZSQ7"/>
<dbReference type="Proteomes" id="UP000799424">
    <property type="component" value="Unassembled WGS sequence"/>
</dbReference>
<dbReference type="EMBL" id="MU006231">
    <property type="protein sequence ID" value="KAF2823649.1"/>
    <property type="molecule type" value="Genomic_DNA"/>
</dbReference>
<dbReference type="InterPro" id="IPR049818">
    <property type="entry name" value="Expansin_EXLX1-like"/>
</dbReference>
<dbReference type="PROSITE" id="PS51257">
    <property type="entry name" value="PROKAR_LIPOPROTEIN"/>
    <property type="match status" value="1"/>
</dbReference>